<dbReference type="PANTHER" id="PTHR20953:SF3">
    <property type="entry name" value="P-LOOP CONTAINING NUCLEOSIDE TRIPHOSPHATE HYDROLASES SUPERFAMILY PROTEIN"/>
    <property type="match status" value="1"/>
</dbReference>
<dbReference type="Pfam" id="PF19568">
    <property type="entry name" value="Spore_III_AA"/>
    <property type="match status" value="1"/>
</dbReference>
<keyword evidence="5" id="KW-1185">Reference proteome</keyword>
<dbReference type="GO" id="GO:0005524">
    <property type="term" value="F:ATP binding"/>
    <property type="evidence" value="ECO:0007669"/>
    <property type="project" value="UniProtKB-KW"/>
</dbReference>
<keyword evidence="1" id="KW-0547">Nucleotide-binding</keyword>
<dbReference type="Proteomes" id="UP000053557">
    <property type="component" value="Unassembled WGS sequence"/>
</dbReference>
<dbReference type="InterPro" id="IPR003593">
    <property type="entry name" value="AAA+_ATPase"/>
</dbReference>
<protein>
    <recommendedName>
        <fullName evidence="3">AAA+ ATPase domain-containing protein</fullName>
    </recommendedName>
</protein>
<dbReference type="SMART" id="SM00382">
    <property type="entry name" value="AAA"/>
    <property type="match status" value="1"/>
</dbReference>
<evidence type="ECO:0000313" key="4">
    <source>
        <dbReference type="EMBL" id="KUO96773.1"/>
    </source>
</evidence>
<feature type="domain" description="AAA+ ATPase" evidence="3">
    <location>
        <begin position="149"/>
        <end position="295"/>
    </location>
</feature>
<name>A0A101XSK8_9BACL</name>
<accession>A0A101XSK8</accession>
<dbReference type="EMBL" id="LPVJ01000009">
    <property type="protein sequence ID" value="KUO96773.1"/>
    <property type="molecule type" value="Genomic_DNA"/>
</dbReference>
<dbReference type="SUPFAM" id="SSF52540">
    <property type="entry name" value="P-loop containing nucleoside triphosphate hydrolases"/>
    <property type="match status" value="1"/>
</dbReference>
<evidence type="ECO:0000256" key="2">
    <source>
        <dbReference type="ARBA" id="ARBA00022840"/>
    </source>
</evidence>
<evidence type="ECO:0000313" key="5">
    <source>
        <dbReference type="Proteomes" id="UP000053557"/>
    </source>
</evidence>
<proteinExistence type="predicted"/>
<dbReference type="PANTHER" id="PTHR20953">
    <property type="entry name" value="KINASE-RELATED"/>
    <property type="match status" value="1"/>
</dbReference>
<dbReference type="InterPro" id="IPR027417">
    <property type="entry name" value="P-loop_NTPase"/>
</dbReference>
<dbReference type="InterPro" id="IPR045735">
    <property type="entry name" value="Spore_III_AA_AAA+_ATPase"/>
</dbReference>
<organism evidence="4 5">
    <name type="scientific">Ferroacidibacillus organovorans</name>
    <dbReference type="NCBI Taxonomy" id="1765683"/>
    <lineage>
        <taxon>Bacteria</taxon>
        <taxon>Bacillati</taxon>
        <taxon>Bacillota</taxon>
        <taxon>Bacilli</taxon>
        <taxon>Bacillales</taxon>
        <taxon>Alicyclobacillaceae</taxon>
        <taxon>Ferroacidibacillus</taxon>
    </lineage>
</organism>
<comment type="caution">
    <text evidence="4">The sequence shown here is derived from an EMBL/GenBank/DDBJ whole genome shotgun (WGS) entry which is preliminary data.</text>
</comment>
<evidence type="ECO:0000256" key="1">
    <source>
        <dbReference type="ARBA" id="ARBA00022741"/>
    </source>
</evidence>
<keyword evidence="2" id="KW-0067">ATP-binding</keyword>
<evidence type="ECO:0000259" key="3">
    <source>
        <dbReference type="SMART" id="SM00382"/>
    </source>
</evidence>
<dbReference type="Gene3D" id="3.40.50.300">
    <property type="entry name" value="P-loop containing nucleotide triphosphate hydrolases"/>
    <property type="match status" value="1"/>
</dbReference>
<reference evidence="4 5" key="1">
    <citation type="submission" date="2015-12" db="EMBL/GenBank/DDBJ databases">
        <title>Draft genome sequence of Acidibacillus ferrooxidans ITV001, isolated from a chalcopyrite acid mine drainage site in Brazil.</title>
        <authorList>
            <person name="Dall'Agnol H."/>
            <person name="Nancucheo I."/>
            <person name="Johnson B."/>
            <person name="Oliveira R."/>
            <person name="Leite L."/>
            <person name="Pylro V."/>
            <person name="Nunes G.L."/>
            <person name="Tzotzos G."/>
            <person name="Fernandes G.R."/>
            <person name="Dutra J."/>
            <person name="Orellana S.C."/>
            <person name="Oliveira G."/>
        </authorList>
    </citation>
    <scope>NUCLEOTIDE SEQUENCE [LARGE SCALE GENOMIC DNA]</scope>
    <source>
        <strain evidence="5">ITV01</strain>
    </source>
</reference>
<dbReference type="RefSeq" id="WP_201024922.1">
    <property type="nucleotide sequence ID" value="NZ_LPVJ01000009.1"/>
</dbReference>
<dbReference type="AlphaFoldDB" id="A0A101XSK8"/>
<gene>
    <name evidence="4" type="ORF">ATW55_08100</name>
</gene>
<sequence length="335" mass="36170">MPHPSTECRDHALRSVLPWLPQDLADELICLPSSIREGMEEIRLRAERPLEVSGSESLLLKKVTRAHLLHVVQAITGSSLYAVEADLRRGYITLPGGHRVGLAGRVSQSALAQIETMTQIGSCNIRLARAVPDFSRRLAPILLKPYGRGIRSALIVGPPRSGKTTLLRDLARTLGNGTFDRRLARLRVAIVDERSEIAACHEGVPQFDVGVSTDVLDAAPKIAGMSMMLRSMSPDVIITDEIGDAGDAAAVADVARAGVTFIGSVHGGSLADVRIRHLLTDLRASGAVERFVLIGRSGRDFAVQNVYDETLREVTGWASPTSSGWEAPQSLLRQP</sequence>